<sequence length="87" mass="8438">GGPDSGGTGLRVRRRPSGAGRVRRPPQAPAAGPAGHLRHSSQSPAQHHAGLTVGVTVGVGAIRTLPGRGVVLAPGGFWGGRAGGGPA</sequence>
<protein>
    <submittedName>
        <fullName evidence="2">Chromosome undetermined SCAF13489, whole genome shotgun sequence</fullName>
    </submittedName>
</protein>
<name>Q4SWV2_TETNG</name>
<proteinExistence type="predicted"/>
<feature type="non-terminal residue" evidence="2">
    <location>
        <position position="1"/>
    </location>
</feature>
<dbReference type="KEGG" id="tng:GSTEN00011283G001"/>
<reference evidence="2" key="2">
    <citation type="submission" date="2004-02" db="EMBL/GenBank/DDBJ databases">
        <authorList>
            <consortium name="Genoscope"/>
            <consortium name="Whitehead Institute Centre for Genome Research"/>
        </authorList>
    </citation>
    <scope>NUCLEOTIDE SEQUENCE</scope>
</reference>
<dbReference type="AlphaFoldDB" id="Q4SWV2"/>
<reference evidence="2" key="1">
    <citation type="journal article" date="2004" name="Nature">
        <title>Genome duplication in the teleost fish Tetraodon nigroviridis reveals the early vertebrate proto-karyotype.</title>
        <authorList>
            <person name="Jaillon O."/>
            <person name="Aury J.-M."/>
            <person name="Brunet F."/>
            <person name="Petit J.-L."/>
            <person name="Stange-Thomann N."/>
            <person name="Mauceli E."/>
            <person name="Bouneau L."/>
            <person name="Fischer C."/>
            <person name="Ozouf-Costaz C."/>
            <person name="Bernot A."/>
            <person name="Nicaud S."/>
            <person name="Jaffe D."/>
            <person name="Fisher S."/>
            <person name="Lutfalla G."/>
            <person name="Dossat C."/>
            <person name="Segurens B."/>
            <person name="Dasilva C."/>
            <person name="Salanoubat M."/>
            <person name="Levy M."/>
            <person name="Boudet N."/>
            <person name="Castellano S."/>
            <person name="Anthouard V."/>
            <person name="Jubin C."/>
            <person name="Castelli V."/>
            <person name="Katinka M."/>
            <person name="Vacherie B."/>
            <person name="Biemont C."/>
            <person name="Skalli Z."/>
            <person name="Cattolico L."/>
            <person name="Poulain J."/>
            <person name="De Berardinis V."/>
            <person name="Cruaud C."/>
            <person name="Duprat S."/>
            <person name="Brottier P."/>
            <person name="Coutanceau J.-P."/>
            <person name="Gouzy J."/>
            <person name="Parra G."/>
            <person name="Lardier G."/>
            <person name="Chapple C."/>
            <person name="McKernan K.J."/>
            <person name="McEwan P."/>
            <person name="Bosak S."/>
            <person name="Kellis M."/>
            <person name="Volff J.-N."/>
            <person name="Guigo R."/>
            <person name="Zody M.C."/>
            <person name="Mesirov J."/>
            <person name="Lindblad-Toh K."/>
            <person name="Birren B."/>
            <person name="Nusbaum C."/>
            <person name="Kahn D."/>
            <person name="Robinson-Rechavi M."/>
            <person name="Laudet V."/>
            <person name="Schachter V."/>
            <person name="Quetier F."/>
            <person name="Saurin W."/>
            <person name="Scarpelli C."/>
            <person name="Wincker P."/>
            <person name="Lander E.S."/>
            <person name="Weissenbach J."/>
            <person name="Roest Crollius H."/>
        </authorList>
    </citation>
    <scope>NUCLEOTIDE SEQUENCE [LARGE SCALE GENOMIC DNA]</scope>
</reference>
<feature type="compositionally biased region" description="Basic residues" evidence="1">
    <location>
        <begin position="11"/>
        <end position="24"/>
    </location>
</feature>
<dbReference type="EMBL" id="CAAE01013489">
    <property type="protein sequence ID" value="CAF94880.1"/>
    <property type="molecule type" value="Genomic_DNA"/>
</dbReference>
<evidence type="ECO:0000256" key="1">
    <source>
        <dbReference type="SAM" id="MobiDB-lite"/>
    </source>
</evidence>
<gene>
    <name evidence="2" type="ORF">GSTENG00011283001</name>
</gene>
<evidence type="ECO:0000313" key="2">
    <source>
        <dbReference type="EMBL" id="CAF94880.1"/>
    </source>
</evidence>
<feature type="region of interest" description="Disordered" evidence="1">
    <location>
        <begin position="1"/>
        <end position="49"/>
    </location>
</feature>
<organism evidence="2">
    <name type="scientific">Tetraodon nigroviridis</name>
    <name type="common">Spotted green pufferfish</name>
    <name type="synonym">Chelonodon nigroviridis</name>
    <dbReference type="NCBI Taxonomy" id="99883"/>
    <lineage>
        <taxon>Eukaryota</taxon>
        <taxon>Metazoa</taxon>
        <taxon>Chordata</taxon>
        <taxon>Craniata</taxon>
        <taxon>Vertebrata</taxon>
        <taxon>Euteleostomi</taxon>
        <taxon>Actinopterygii</taxon>
        <taxon>Neopterygii</taxon>
        <taxon>Teleostei</taxon>
        <taxon>Neoteleostei</taxon>
        <taxon>Acanthomorphata</taxon>
        <taxon>Eupercaria</taxon>
        <taxon>Tetraodontiformes</taxon>
        <taxon>Tetradontoidea</taxon>
        <taxon>Tetraodontidae</taxon>
        <taxon>Tetraodon</taxon>
    </lineage>
</organism>
<accession>Q4SWV2</accession>